<protein>
    <submittedName>
        <fullName evidence="2">Unannotated protein</fullName>
    </submittedName>
</protein>
<feature type="transmembrane region" description="Helical" evidence="1">
    <location>
        <begin position="44"/>
        <end position="63"/>
    </location>
</feature>
<sequence>MSVGRFAFPAGSERLPGMYATGLIGYVASAFVVLSLAMTSVVRLRMISLVGALAFIVYGVRLGSPPIVVTNGSILLQ</sequence>
<keyword evidence="1" id="KW-1133">Transmembrane helix</keyword>
<gene>
    <name evidence="2" type="ORF">UFOPK3931_02820</name>
</gene>
<keyword evidence="1" id="KW-0812">Transmembrane</keyword>
<feature type="transmembrane region" description="Helical" evidence="1">
    <location>
        <begin position="18"/>
        <end position="37"/>
    </location>
</feature>
<name>A0A6J7Q4T7_9ZZZZ</name>
<accession>A0A6J7Q4T7</accession>
<reference evidence="2" key="1">
    <citation type="submission" date="2020-05" db="EMBL/GenBank/DDBJ databases">
        <authorList>
            <person name="Chiriac C."/>
            <person name="Salcher M."/>
            <person name="Ghai R."/>
            <person name="Kavagutti S V."/>
        </authorList>
    </citation>
    <scope>NUCLEOTIDE SEQUENCE</scope>
</reference>
<dbReference type="AlphaFoldDB" id="A0A6J7Q4T7"/>
<proteinExistence type="predicted"/>
<dbReference type="EMBL" id="CAFBOL010000110">
    <property type="protein sequence ID" value="CAB5011109.1"/>
    <property type="molecule type" value="Genomic_DNA"/>
</dbReference>
<evidence type="ECO:0000256" key="1">
    <source>
        <dbReference type="SAM" id="Phobius"/>
    </source>
</evidence>
<evidence type="ECO:0000313" key="2">
    <source>
        <dbReference type="EMBL" id="CAB5011109.1"/>
    </source>
</evidence>
<organism evidence="2">
    <name type="scientific">freshwater metagenome</name>
    <dbReference type="NCBI Taxonomy" id="449393"/>
    <lineage>
        <taxon>unclassified sequences</taxon>
        <taxon>metagenomes</taxon>
        <taxon>ecological metagenomes</taxon>
    </lineage>
</organism>
<keyword evidence="1" id="KW-0472">Membrane</keyword>